<keyword evidence="1" id="KW-0472">Membrane</keyword>
<reference evidence="4 5" key="1">
    <citation type="submission" date="2016-10" db="EMBL/GenBank/DDBJ databases">
        <authorList>
            <person name="de Groot N.N."/>
        </authorList>
    </citation>
    <scope>NUCLEOTIDE SEQUENCE [LARGE SCALE GENOMIC DNA]</scope>
    <source>
        <strain evidence="4 5">DSM 16859</strain>
    </source>
</reference>
<dbReference type="AlphaFoldDB" id="A0A1H9TEN1"/>
<accession>A0A1H9TEN1</accession>
<keyword evidence="1" id="KW-0812">Transmembrane</keyword>
<dbReference type="InterPro" id="IPR027787">
    <property type="entry name" value="Alpha/beta-hydrolase_catalytic"/>
</dbReference>
<keyword evidence="5" id="KW-1185">Reference proteome</keyword>
<dbReference type="Proteomes" id="UP000198815">
    <property type="component" value="Unassembled WGS sequence"/>
</dbReference>
<organism evidence="4 5">
    <name type="scientific">Propionibacterium cyclohexanicum</name>
    <dbReference type="NCBI Taxonomy" id="64702"/>
    <lineage>
        <taxon>Bacteria</taxon>
        <taxon>Bacillati</taxon>
        <taxon>Actinomycetota</taxon>
        <taxon>Actinomycetes</taxon>
        <taxon>Propionibacteriales</taxon>
        <taxon>Propionibacteriaceae</taxon>
        <taxon>Propionibacterium</taxon>
    </lineage>
</organism>
<feature type="transmembrane region" description="Helical" evidence="1">
    <location>
        <begin position="150"/>
        <end position="179"/>
    </location>
</feature>
<dbReference type="RefSeq" id="WP_091970639.1">
    <property type="nucleotide sequence ID" value="NZ_FOGZ01000022.1"/>
</dbReference>
<gene>
    <name evidence="4" type="ORF">SAMN05443377_1226</name>
</gene>
<feature type="transmembrane region" description="Helical" evidence="1">
    <location>
        <begin position="191"/>
        <end position="213"/>
    </location>
</feature>
<evidence type="ECO:0000256" key="1">
    <source>
        <dbReference type="SAM" id="Phobius"/>
    </source>
</evidence>
<evidence type="ECO:0000313" key="4">
    <source>
        <dbReference type="EMBL" id="SER95568.1"/>
    </source>
</evidence>
<evidence type="ECO:0000313" key="5">
    <source>
        <dbReference type="Proteomes" id="UP000198815"/>
    </source>
</evidence>
<feature type="transmembrane region" description="Helical" evidence="1">
    <location>
        <begin position="112"/>
        <end position="130"/>
    </location>
</feature>
<dbReference type="STRING" id="64702.SAMN05443377_1226"/>
<evidence type="ECO:0000259" key="3">
    <source>
        <dbReference type="Pfam" id="PF15420"/>
    </source>
</evidence>
<dbReference type="EMBL" id="FOGZ01000022">
    <property type="protein sequence ID" value="SER95568.1"/>
    <property type="molecule type" value="Genomic_DNA"/>
</dbReference>
<feature type="domain" description="Alpha/beta-hydrolase N-terminal" evidence="3">
    <location>
        <begin position="57"/>
        <end position="269"/>
    </location>
</feature>
<keyword evidence="1" id="KW-1133">Transmembrane helix</keyword>
<sequence length="588" mass="63446">MGSQVSGADAADALSAAARGRREDAAAQLSLRGHGPTVMGLSGTGLTLALAMSWVALSPSLLPRSGWATAGSVGLSMAFGYLVGTLAQRMWVRISRVLTLVVTIDPRWGRGLRTAWFAVLAGGTLLSWVLNYRRQIDLQELVAVRAAPFVVQLLGLVLGVAIFAFLLGTGTLIAATWRWTTRRLSRIFTEWVAPFLATALIVGLAVAVGQGVIIRPVVESVYSSAAAVNKRPWSNRVAPTQTTRSGGPGSNEAWDTLGAQGQAVVSDGPRAAEISRVSGAPAMEPIRVYAGLRDGRDLSATAEAVVRELDRTNAWARRYLLVATGVGAGWVDEWSLESIEYLTGGNCASASMQYSYLPSGAAYILDRTGPAQAGLALWKAVKQRWNELPADRRPKLLAGGESLGSYGGQGAFSSPQDLLDQVSGAVWVGTPGFTPLWRQFVAERREGSPEIAPVIDNGRHVRFITTPDELDHDFYGGTYEPWQYPRVVYLQHASDPVVWWSPELIWKEPDWMREAVGRDVAAGVRWMPWVSFWQIGFDVPAALDAPPGHGHQYSSEVVPVWNAVLGYPVDAAQVTRIQAAIAANEKPR</sequence>
<name>A0A1H9TEN1_9ACTN</name>
<feature type="domain" description="Alpha/beta-hydrolase catalytic" evidence="2">
    <location>
        <begin position="286"/>
        <end position="568"/>
    </location>
</feature>
<dbReference type="Pfam" id="PF15420">
    <property type="entry name" value="Abhydrolase_9_N"/>
    <property type="match status" value="1"/>
</dbReference>
<evidence type="ECO:0000259" key="2">
    <source>
        <dbReference type="Pfam" id="PF10081"/>
    </source>
</evidence>
<feature type="transmembrane region" description="Helical" evidence="1">
    <location>
        <begin position="69"/>
        <end position="91"/>
    </location>
</feature>
<feature type="transmembrane region" description="Helical" evidence="1">
    <location>
        <begin position="38"/>
        <end position="57"/>
    </location>
</feature>
<proteinExistence type="predicted"/>
<dbReference type="InterPro" id="IPR027788">
    <property type="entry name" value="Alpha/beta-hydrolase_N_dom"/>
</dbReference>
<dbReference type="OrthoDB" id="4397445at2"/>
<dbReference type="Pfam" id="PF10081">
    <property type="entry name" value="Abhydrolase_9"/>
    <property type="match status" value="1"/>
</dbReference>
<protein>
    <submittedName>
        <fullName evidence="4">Uncharacterized membrane protein</fullName>
    </submittedName>
</protein>